<keyword evidence="2 5" id="KW-0808">Transferase</keyword>
<feature type="domain" description="4'-phosphopantetheinyl transferase N-terminal" evidence="4">
    <location>
        <begin position="18"/>
        <end position="99"/>
    </location>
</feature>
<evidence type="ECO:0000259" key="3">
    <source>
        <dbReference type="Pfam" id="PF01648"/>
    </source>
</evidence>
<dbReference type="InterPro" id="IPR050559">
    <property type="entry name" value="P-Pant_transferase_sf"/>
</dbReference>
<organism evidence="5 6">
    <name type="scientific">Tenacibaculum vairaonense</name>
    <dbReference type="NCBI Taxonomy" id="3137860"/>
    <lineage>
        <taxon>Bacteria</taxon>
        <taxon>Pseudomonadati</taxon>
        <taxon>Bacteroidota</taxon>
        <taxon>Flavobacteriia</taxon>
        <taxon>Flavobacteriales</taxon>
        <taxon>Flavobacteriaceae</taxon>
        <taxon>Tenacibaculum</taxon>
    </lineage>
</organism>
<feature type="domain" description="4'-phosphopantetheinyl transferase" evidence="3">
    <location>
        <begin position="107"/>
        <end position="197"/>
    </location>
</feature>
<evidence type="ECO:0000256" key="1">
    <source>
        <dbReference type="ARBA" id="ARBA00010990"/>
    </source>
</evidence>
<dbReference type="Pfam" id="PF01648">
    <property type="entry name" value="ACPS"/>
    <property type="match status" value="1"/>
</dbReference>
<dbReference type="EC" id="2.7.8.-" evidence="5"/>
<name>A0ABM9PM74_9FLAO</name>
<evidence type="ECO:0000313" key="5">
    <source>
        <dbReference type="EMBL" id="CAL2106797.1"/>
    </source>
</evidence>
<reference evidence="5 6" key="1">
    <citation type="submission" date="2024-05" db="EMBL/GenBank/DDBJ databases">
        <authorList>
            <person name="Duchaud E."/>
        </authorList>
    </citation>
    <scope>NUCLEOTIDE SEQUENCE [LARGE SCALE GENOMIC DNA]</scope>
    <source>
        <strain evidence="5">Ena-SAMPLE-TAB-13-05-2024-13:56:06:370-140305</strain>
    </source>
</reference>
<evidence type="ECO:0000313" key="6">
    <source>
        <dbReference type="Proteomes" id="UP001497602"/>
    </source>
</evidence>
<dbReference type="Proteomes" id="UP001497602">
    <property type="component" value="Unassembled WGS sequence"/>
</dbReference>
<dbReference type="RefSeq" id="WP_348738532.1">
    <property type="nucleotide sequence ID" value="NZ_CAXJRC010000022.1"/>
</dbReference>
<protein>
    <submittedName>
        <fullName evidence="5">4'-phosphopantetheinyl transferase</fullName>
        <ecNumber evidence="5">2.7.8.-</ecNumber>
    </submittedName>
</protein>
<dbReference type="EMBL" id="CAXJRC010000022">
    <property type="protein sequence ID" value="CAL2106797.1"/>
    <property type="molecule type" value="Genomic_DNA"/>
</dbReference>
<dbReference type="SUPFAM" id="SSF56214">
    <property type="entry name" value="4'-phosphopantetheinyl transferase"/>
    <property type="match status" value="2"/>
</dbReference>
<dbReference type="InterPro" id="IPR037143">
    <property type="entry name" value="4-PPantetheinyl_Trfase_dom_sf"/>
</dbReference>
<dbReference type="Pfam" id="PF22624">
    <property type="entry name" value="AASDHPPT_N"/>
    <property type="match status" value="1"/>
</dbReference>
<dbReference type="PANTHER" id="PTHR12215">
    <property type="entry name" value="PHOSPHOPANTETHEINE TRANSFERASE"/>
    <property type="match status" value="1"/>
</dbReference>
<keyword evidence="6" id="KW-1185">Reference proteome</keyword>
<sequence length="221" mass="26010">MCNIIYVQYVHNCKPLTKKLWDKGLQLIPKEFHTSINKFRFWNDRQASLLGKLLLQKAFKNLSINKSLNDIQYTKYNKPYIEDTISFNISHSGEYVVCAYVKEKNALGIDVEKINKEINIDDFSTVLNSSEKNNIVKSTSPFDEFYKIWTIKESVCKADGRGLNFPLQTIKIHSDCIHQETKRWYYKNIDIHNDYKCHLVTSEKDFTLDISMLTNKELFEM</sequence>
<comment type="caution">
    <text evidence="5">The sequence shown here is derived from an EMBL/GenBank/DDBJ whole genome shotgun (WGS) entry which is preliminary data.</text>
</comment>
<dbReference type="InterPro" id="IPR008278">
    <property type="entry name" value="4-PPantetheinyl_Trfase_dom"/>
</dbReference>
<evidence type="ECO:0000259" key="4">
    <source>
        <dbReference type="Pfam" id="PF22624"/>
    </source>
</evidence>
<dbReference type="Gene3D" id="3.90.470.20">
    <property type="entry name" value="4'-phosphopantetheinyl transferase domain"/>
    <property type="match status" value="2"/>
</dbReference>
<proteinExistence type="inferred from homology"/>
<evidence type="ECO:0000256" key="2">
    <source>
        <dbReference type="ARBA" id="ARBA00022679"/>
    </source>
</evidence>
<dbReference type="GO" id="GO:0016740">
    <property type="term" value="F:transferase activity"/>
    <property type="evidence" value="ECO:0007669"/>
    <property type="project" value="UniProtKB-KW"/>
</dbReference>
<accession>A0ABM9PM74</accession>
<gene>
    <name evidence="5" type="ORF">T190115A13A_20077</name>
</gene>
<dbReference type="PANTHER" id="PTHR12215:SF10">
    <property type="entry name" value="L-AMINOADIPATE-SEMIALDEHYDE DEHYDROGENASE-PHOSPHOPANTETHEINYL TRANSFERASE"/>
    <property type="match status" value="1"/>
</dbReference>
<comment type="similarity">
    <text evidence="1">Belongs to the P-Pant transferase superfamily. Gsp/Sfp/HetI/AcpT family.</text>
</comment>
<dbReference type="InterPro" id="IPR055066">
    <property type="entry name" value="AASDHPPT_N"/>
</dbReference>